<comment type="caution">
    <text evidence="8">The sequence shown here is derived from an EMBL/GenBank/DDBJ whole genome shotgun (WGS) entry which is preliminary data.</text>
</comment>
<evidence type="ECO:0000256" key="4">
    <source>
        <dbReference type="ARBA" id="ARBA00023172"/>
    </source>
</evidence>
<evidence type="ECO:0000256" key="5">
    <source>
        <dbReference type="PROSITE-ProRule" id="PRU01248"/>
    </source>
</evidence>
<dbReference type="GO" id="GO:0006310">
    <property type="term" value="P:DNA recombination"/>
    <property type="evidence" value="ECO:0007669"/>
    <property type="project" value="UniProtKB-KW"/>
</dbReference>
<dbReference type="Proteomes" id="UP000234420">
    <property type="component" value="Unassembled WGS sequence"/>
</dbReference>
<organism evidence="8 9">
    <name type="scientific">Photobacterium carnosum</name>
    <dbReference type="NCBI Taxonomy" id="2023717"/>
    <lineage>
        <taxon>Bacteria</taxon>
        <taxon>Pseudomonadati</taxon>
        <taxon>Pseudomonadota</taxon>
        <taxon>Gammaproteobacteria</taxon>
        <taxon>Vibrionales</taxon>
        <taxon>Vibrionaceae</taxon>
        <taxon>Photobacterium</taxon>
    </lineage>
</organism>
<evidence type="ECO:0000259" key="7">
    <source>
        <dbReference type="PROSITE" id="PS51900"/>
    </source>
</evidence>
<dbReference type="PROSITE" id="PS51900">
    <property type="entry name" value="CB"/>
    <property type="match status" value="1"/>
</dbReference>
<keyword evidence="9" id="KW-1185">Reference proteome</keyword>
<dbReference type="InterPro" id="IPR002104">
    <property type="entry name" value="Integrase_catalytic"/>
</dbReference>
<gene>
    <name evidence="8" type="ORF">CIK00_15295</name>
</gene>
<evidence type="ECO:0000259" key="6">
    <source>
        <dbReference type="PROSITE" id="PS51898"/>
    </source>
</evidence>
<evidence type="ECO:0000256" key="2">
    <source>
        <dbReference type="ARBA" id="ARBA00022908"/>
    </source>
</evidence>
<dbReference type="GO" id="GO:0003677">
    <property type="term" value="F:DNA binding"/>
    <property type="evidence" value="ECO:0007669"/>
    <property type="project" value="UniProtKB-UniRule"/>
</dbReference>
<accession>A0A2N4UPN6</accession>
<dbReference type="Gene3D" id="1.10.150.130">
    <property type="match status" value="1"/>
</dbReference>
<dbReference type="Pfam" id="PF00589">
    <property type="entry name" value="Phage_integrase"/>
    <property type="match status" value="1"/>
</dbReference>
<name>A0A2N4UPN6_9GAMM</name>
<dbReference type="InterPro" id="IPR010998">
    <property type="entry name" value="Integrase_recombinase_N"/>
</dbReference>
<dbReference type="Gene3D" id="1.10.443.10">
    <property type="entry name" value="Intergrase catalytic core"/>
    <property type="match status" value="1"/>
</dbReference>
<dbReference type="SUPFAM" id="SSF47823">
    <property type="entry name" value="lambda integrase-like, N-terminal domain"/>
    <property type="match status" value="1"/>
</dbReference>
<feature type="domain" description="Tyr recombinase" evidence="6">
    <location>
        <begin position="186"/>
        <end position="380"/>
    </location>
</feature>
<sequence>MEKPNNSPIIYTNSQGLSDNLTVTEIRNQRELASTYDKFRDPSTPFSTLVVEVDRMSSEFRNTDIVATSTIGNDVSLHDVKLALVRWLEIINNKYAENTIKSLNYDLTIYIDLCHKHQLNPFNISCREFISLSEQRRAECKPATMARWCNSVSKFYQALNIINPMQDELVKSVFIKHRKDKGGGQGQARGMTFEQLDTIYDMLSESDSLADIRDLVALSLMLECLMRRAELVSIEIQHINLESETPLLYISRSKTDQDGSDATYVPFSERTRRIIERWLNLSGITTGYLLRGLTKYGKVRSTKPAPDLINKITKRASELLGLDVYLTGHSGRVGGIQELVADGHSNIAIQLNARLKTPAMVARYAREINAATLPMSEFLKRNK</sequence>
<keyword evidence="3 5" id="KW-0238">DNA-binding</keyword>
<dbReference type="PROSITE" id="PS51898">
    <property type="entry name" value="TYR_RECOMBINASE"/>
    <property type="match status" value="1"/>
</dbReference>
<evidence type="ECO:0008006" key="10">
    <source>
        <dbReference type="Google" id="ProtNLM"/>
    </source>
</evidence>
<evidence type="ECO:0000256" key="1">
    <source>
        <dbReference type="ARBA" id="ARBA00008857"/>
    </source>
</evidence>
<dbReference type="SUPFAM" id="SSF56349">
    <property type="entry name" value="DNA breaking-rejoining enzymes"/>
    <property type="match status" value="1"/>
</dbReference>
<dbReference type="InterPro" id="IPR011010">
    <property type="entry name" value="DNA_brk_join_enz"/>
</dbReference>
<keyword evidence="2" id="KW-0229">DNA integration</keyword>
<evidence type="ECO:0000256" key="3">
    <source>
        <dbReference type="ARBA" id="ARBA00023125"/>
    </source>
</evidence>
<evidence type="ECO:0000313" key="9">
    <source>
        <dbReference type="Proteomes" id="UP000234420"/>
    </source>
</evidence>
<dbReference type="InterPro" id="IPR013762">
    <property type="entry name" value="Integrase-like_cat_sf"/>
</dbReference>
<feature type="domain" description="Core-binding (CB)" evidence="7">
    <location>
        <begin position="78"/>
        <end position="160"/>
    </location>
</feature>
<dbReference type="AlphaFoldDB" id="A0A2N4UPN6"/>
<proteinExistence type="inferred from homology"/>
<dbReference type="InterPro" id="IPR050090">
    <property type="entry name" value="Tyrosine_recombinase_XerCD"/>
</dbReference>
<dbReference type="PANTHER" id="PTHR30349">
    <property type="entry name" value="PHAGE INTEGRASE-RELATED"/>
    <property type="match status" value="1"/>
</dbReference>
<dbReference type="RefSeq" id="WP_065208018.1">
    <property type="nucleotide sequence ID" value="NZ_JABJXE010000011.1"/>
</dbReference>
<keyword evidence="4" id="KW-0233">DNA recombination</keyword>
<evidence type="ECO:0000313" key="8">
    <source>
        <dbReference type="EMBL" id="PLC56979.1"/>
    </source>
</evidence>
<dbReference type="GO" id="GO:0015074">
    <property type="term" value="P:DNA integration"/>
    <property type="evidence" value="ECO:0007669"/>
    <property type="project" value="UniProtKB-KW"/>
</dbReference>
<comment type="similarity">
    <text evidence="1">Belongs to the 'phage' integrase family.</text>
</comment>
<reference evidence="8 9" key="1">
    <citation type="journal article" date="2018" name="Syst. Appl. Microbiol.">
        <title>Photobacterium carnosum sp. nov., isolated from spoiled modified atmosphere packaged poultry meat.</title>
        <authorList>
            <person name="Hilgarth M."/>
            <person name="Fuertes S."/>
            <person name="Ehrmann M."/>
            <person name="Vogel R.F."/>
        </authorList>
    </citation>
    <scope>NUCLEOTIDE SEQUENCE [LARGE SCALE GENOMIC DNA]</scope>
    <source>
        <strain evidence="8 9">TMW 2.2021</strain>
    </source>
</reference>
<dbReference type="PANTHER" id="PTHR30349:SF41">
    <property type="entry name" value="INTEGRASE_RECOMBINASE PROTEIN MJ0367-RELATED"/>
    <property type="match status" value="1"/>
</dbReference>
<dbReference type="InterPro" id="IPR044068">
    <property type="entry name" value="CB"/>
</dbReference>
<protein>
    <recommendedName>
        <fullName evidence="10">Integrase</fullName>
    </recommendedName>
</protein>
<dbReference type="EMBL" id="NPIB01000021">
    <property type="protein sequence ID" value="PLC56979.1"/>
    <property type="molecule type" value="Genomic_DNA"/>
</dbReference>